<name>A0A1L3MXY0_9BACI</name>
<proteinExistence type="predicted"/>
<geneLocation type="plasmid" evidence="2">
    <name>unnamed</name>
</geneLocation>
<dbReference type="OrthoDB" id="9781481at2"/>
<dbReference type="Proteomes" id="UP000181936">
    <property type="component" value="Plasmid unnamed"/>
</dbReference>
<dbReference type="Pfam" id="PF12728">
    <property type="entry name" value="HTH_17"/>
    <property type="match status" value="1"/>
</dbReference>
<feature type="domain" description="Helix-turn-helix" evidence="1">
    <location>
        <begin position="1"/>
        <end position="50"/>
    </location>
</feature>
<dbReference type="InterPro" id="IPR036388">
    <property type="entry name" value="WH-like_DNA-bd_sf"/>
</dbReference>
<dbReference type="SUPFAM" id="SSF46955">
    <property type="entry name" value="Putative DNA-binding domain"/>
    <property type="match status" value="1"/>
</dbReference>
<dbReference type="EMBL" id="CP016021">
    <property type="protein sequence ID" value="APH07201.1"/>
    <property type="molecule type" value="Genomic_DNA"/>
</dbReference>
<evidence type="ECO:0000313" key="3">
    <source>
        <dbReference type="Proteomes" id="UP000181936"/>
    </source>
</evidence>
<dbReference type="InterPro" id="IPR009061">
    <property type="entry name" value="DNA-bd_dom_put_sf"/>
</dbReference>
<dbReference type="RefSeq" id="WP_072581980.1">
    <property type="nucleotide sequence ID" value="NZ_CP016021.1"/>
</dbReference>
<dbReference type="AlphaFoldDB" id="A0A1L3MXY0"/>
<sequence length="59" mass="7136">MLSAEELQQQLNISRSTLYRLRKEGLPHVQVGYRTIRYDLVEVLKWLEENDYKNKRQEG</sequence>
<keyword evidence="2" id="KW-0614">Plasmid</keyword>
<dbReference type="Gene3D" id="1.10.10.10">
    <property type="entry name" value="Winged helix-like DNA-binding domain superfamily/Winged helix DNA-binding domain"/>
    <property type="match status" value="1"/>
</dbReference>
<evidence type="ECO:0000259" key="1">
    <source>
        <dbReference type="Pfam" id="PF12728"/>
    </source>
</evidence>
<protein>
    <recommendedName>
        <fullName evidence="1">Helix-turn-helix domain-containing protein</fullName>
    </recommendedName>
</protein>
<dbReference type="KEGG" id="bwh:A9C19_20655"/>
<gene>
    <name evidence="2" type="ORF">A9C19_20655</name>
</gene>
<reference evidence="2 3" key="1">
    <citation type="journal article" date="2016" name="Sci. Rep.">
        <title>Complete genome sequence and transcriptomic analysis of a novel marine strain Bacillus weihaiensis reveals the mechanism of brown algae degradation.</title>
        <authorList>
            <person name="Zhu Y."/>
            <person name="Chen P."/>
            <person name="Bao Y."/>
            <person name="Men Y."/>
            <person name="Zeng Y."/>
            <person name="Yang J."/>
            <person name="Sun J."/>
            <person name="Sun Y."/>
        </authorList>
    </citation>
    <scope>NUCLEOTIDE SEQUENCE [LARGE SCALE GENOMIC DNA]</scope>
    <source>
        <strain evidence="2 3">Alg07</strain>
        <plasmid evidence="3">Plasmid</plasmid>
    </source>
</reference>
<organism evidence="2 3">
    <name type="scientific">Bacillus weihaiensis</name>
    <dbReference type="NCBI Taxonomy" id="1547283"/>
    <lineage>
        <taxon>Bacteria</taxon>
        <taxon>Bacillati</taxon>
        <taxon>Bacillota</taxon>
        <taxon>Bacilli</taxon>
        <taxon>Bacillales</taxon>
        <taxon>Bacillaceae</taxon>
        <taxon>Bacillus</taxon>
    </lineage>
</organism>
<dbReference type="InterPro" id="IPR041657">
    <property type="entry name" value="HTH_17"/>
</dbReference>
<keyword evidence="3" id="KW-1185">Reference proteome</keyword>
<accession>A0A1L3MXY0</accession>
<evidence type="ECO:0000313" key="2">
    <source>
        <dbReference type="EMBL" id="APH07201.1"/>
    </source>
</evidence>